<protein>
    <recommendedName>
        <fullName evidence="3">Phr family secreted Rap phosphatase inhibitor</fullName>
    </recommendedName>
</protein>
<keyword evidence="2" id="KW-1185">Reference proteome</keyword>
<dbReference type="EMBL" id="JAUHTR010000002">
    <property type="protein sequence ID" value="MDN4524220.1"/>
    <property type="molecule type" value="Genomic_DNA"/>
</dbReference>
<gene>
    <name evidence="1" type="ORF">QYB97_07030</name>
</gene>
<evidence type="ECO:0000313" key="2">
    <source>
        <dbReference type="Proteomes" id="UP001172721"/>
    </source>
</evidence>
<evidence type="ECO:0000313" key="1">
    <source>
        <dbReference type="EMBL" id="MDN4524220.1"/>
    </source>
</evidence>
<proteinExistence type="predicted"/>
<dbReference type="RefSeq" id="WP_301165266.1">
    <property type="nucleotide sequence ID" value="NZ_JAUHTR010000002.1"/>
</dbReference>
<comment type="caution">
    <text evidence="1">The sequence shown here is derived from an EMBL/GenBank/DDBJ whole genome shotgun (WGS) entry which is preliminary data.</text>
</comment>
<reference evidence="1" key="1">
    <citation type="submission" date="2023-07" db="EMBL/GenBank/DDBJ databases">
        <title>Fictibacillus sp. isolated from freshwater pond.</title>
        <authorList>
            <person name="Kirdat K."/>
            <person name="Bhat A."/>
            <person name="Mourya A."/>
            <person name="Yadav A."/>
        </authorList>
    </citation>
    <scope>NUCLEOTIDE SEQUENCE</scope>
    <source>
        <strain evidence="1">NE201</strain>
    </source>
</reference>
<evidence type="ECO:0008006" key="3">
    <source>
        <dbReference type="Google" id="ProtNLM"/>
    </source>
</evidence>
<organism evidence="1 2">
    <name type="scientific">Fictibacillus fluitans</name>
    <dbReference type="NCBI Taxonomy" id="3058422"/>
    <lineage>
        <taxon>Bacteria</taxon>
        <taxon>Bacillati</taxon>
        <taxon>Bacillota</taxon>
        <taxon>Bacilli</taxon>
        <taxon>Bacillales</taxon>
        <taxon>Fictibacillaceae</taxon>
        <taxon>Fictibacillus</taxon>
    </lineage>
</organism>
<name>A0ABT8HTX3_9BACL</name>
<accession>A0ABT8HTX3</accession>
<dbReference type="Proteomes" id="UP001172721">
    <property type="component" value="Unassembled WGS sequence"/>
</dbReference>
<sequence length="43" mass="4276">MKKMTGALVGIALAGALLIGGYIADHSAVTNAEHGKTFSTTTG</sequence>